<feature type="transmembrane region" description="Helical" evidence="9">
    <location>
        <begin position="105"/>
        <end position="129"/>
    </location>
</feature>
<feature type="transmembrane region" description="Helical" evidence="9">
    <location>
        <begin position="348"/>
        <end position="369"/>
    </location>
</feature>
<dbReference type="PANTHER" id="PTHR30047">
    <property type="entry name" value="HIGH-AFFINITY CHOLINE TRANSPORT PROTEIN-RELATED"/>
    <property type="match status" value="1"/>
</dbReference>
<evidence type="ECO:0000313" key="11">
    <source>
        <dbReference type="Proteomes" id="UP001378242"/>
    </source>
</evidence>
<keyword evidence="11" id="KW-1185">Reference proteome</keyword>
<feature type="transmembrane region" description="Helical" evidence="9">
    <location>
        <begin position="71"/>
        <end position="93"/>
    </location>
</feature>
<organism evidence="10 11">
    <name type="scientific">Cobetia marina</name>
    <name type="common">Deleya marina</name>
    <dbReference type="NCBI Taxonomy" id="28258"/>
    <lineage>
        <taxon>Bacteria</taxon>
        <taxon>Pseudomonadati</taxon>
        <taxon>Pseudomonadota</taxon>
        <taxon>Gammaproteobacteria</taxon>
        <taxon>Oceanospirillales</taxon>
        <taxon>Halomonadaceae</taxon>
        <taxon>Cobetia</taxon>
    </lineage>
</organism>
<feature type="transmembrane region" description="Helical" evidence="9">
    <location>
        <begin position="448"/>
        <end position="472"/>
    </location>
</feature>
<feature type="transmembrane region" description="Helical" evidence="9">
    <location>
        <begin position="389"/>
        <end position="412"/>
    </location>
</feature>
<dbReference type="Proteomes" id="UP001378242">
    <property type="component" value="Unassembled WGS sequence"/>
</dbReference>
<comment type="similarity">
    <text evidence="2">Belongs to the BCCT transporter (TC 2.A.15) family.</text>
</comment>
<dbReference type="InterPro" id="IPR000060">
    <property type="entry name" value="BCCT_transptr"/>
</dbReference>
<evidence type="ECO:0000256" key="4">
    <source>
        <dbReference type="ARBA" id="ARBA00022475"/>
    </source>
</evidence>
<feature type="region of interest" description="Disordered" evidence="8">
    <location>
        <begin position="1"/>
        <end position="20"/>
    </location>
</feature>
<evidence type="ECO:0000256" key="7">
    <source>
        <dbReference type="ARBA" id="ARBA00023136"/>
    </source>
</evidence>
<proteinExistence type="inferred from homology"/>
<evidence type="ECO:0000256" key="2">
    <source>
        <dbReference type="ARBA" id="ARBA00005658"/>
    </source>
</evidence>
<feature type="transmembrane region" description="Helical" evidence="9">
    <location>
        <begin position="231"/>
        <end position="249"/>
    </location>
</feature>
<feature type="transmembrane region" description="Helical" evidence="9">
    <location>
        <begin position="31"/>
        <end position="51"/>
    </location>
</feature>
<evidence type="ECO:0000256" key="9">
    <source>
        <dbReference type="SAM" id="Phobius"/>
    </source>
</evidence>
<feature type="compositionally biased region" description="Polar residues" evidence="8">
    <location>
        <begin position="1"/>
        <end position="11"/>
    </location>
</feature>
<sequence>MTTDTSSSRQPEGTMDSVCGLGDTDSAKGKYLTSIATVAVIMLLIGAAALFPTGFLAALDTVKTSVIGNLGFIFTWPAFAISLVMVAVCFTPLGKLRFGEGEPEFHTLSWMGMLFATGMGIGLLTWGVLEPKYHTDAGQSTDMALLNAFNHWGLLAWAGYLAIGALFAHAMYNMKMTKPAEELLGNGLWSKLNLVSLVVSTVIGLSLSFTYATTPIQQGLVKLVGIEFSPTLIICVLAVCAIISSASGLKRGIKWLSNYNTLFAIILMIGVLVLTVPGDILSTFVRLVPEYLLKYPAMATDIGLGDPERKAWLADWLYAFEAAWYGWFIFTGVFVARISKGRTLRGMVLGVMLVPTLFSCLWFVVFGLGSLSLGVEDVFKLIDTIDTTGILSVILTLNILLFFITSADSAGLVCEMLTVKRSRAFWIIAMAALAIVVSWLGGDVYKTLLSLISVAAIPVAFGIFALVIAFVIRVRRDRASQAIPAPVPLTQR</sequence>
<dbReference type="Pfam" id="PF02028">
    <property type="entry name" value="BCCT"/>
    <property type="match status" value="1"/>
</dbReference>
<feature type="transmembrane region" description="Helical" evidence="9">
    <location>
        <begin position="261"/>
        <end position="285"/>
    </location>
</feature>
<evidence type="ECO:0000256" key="1">
    <source>
        <dbReference type="ARBA" id="ARBA00004651"/>
    </source>
</evidence>
<evidence type="ECO:0000256" key="8">
    <source>
        <dbReference type="SAM" id="MobiDB-lite"/>
    </source>
</evidence>
<feature type="transmembrane region" description="Helical" evidence="9">
    <location>
        <begin position="149"/>
        <end position="172"/>
    </location>
</feature>
<keyword evidence="4" id="KW-1003">Cell membrane</keyword>
<evidence type="ECO:0000313" key="10">
    <source>
        <dbReference type="EMBL" id="MEL0615973.1"/>
    </source>
</evidence>
<keyword evidence="7 9" id="KW-0472">Membrane</keyword>
<feature type="transmembrane region" description="Helical" evidence="9">
    <location>
        <begin position="192"/>
        <end position="211"/>
    </location>
</feature>
<dbReference type="PANTHER" id="PTHR30047:SF7">
    <property type="entry name" value="HIGH-AFFINITY CHOLINE TRANSPORT PROTEIN"/>
    <property type="match status" value="1"/>
</dbReference>
<keyword evidence="6 9" id="KW-1133">Transmembrane helix</keyword>
<dbReference type="RefSeq" id="WP_341541927.1">
    <property type="nucleotide sequence ID" value="NZ_JBAKAP010000003.1"/>
</dbReference>
<feature type="transmembrane region" description="Helical" evidence="9">
    <location>
        <begin position="424"/>
        <end position="442"/>
    </location>
</feature>
<evidence type="ECO:0000256" key="6">
    <source>
        <dbReference type="ARBA" id="ARBA00022989"/>
    </source>
</evidence>
<evidence type="ECO:0000256" key="5">
    <source>
        <dbReference type="ARBA" id="ARBA00022692"/>
    </source>
</evidence>
<comment type="caution">
    <text evidence="10">The sequence shown here is derived from an EMBL/GenBank/DDBJ whole genome shotgun (WGS) entry which is preliminary data.</text>
</comment>
<evidence type="ECO:0000256" key="3">
    <source>
        <dbReference type="ARBA" id="ARBA00022448"/>
    </source>
</evidence>
<protein>
    <submittedName>
        <fullName evidence="10">BCCT family transporter</fullName>
    </submittedName>
</protein>
<name>A0ABU9GDV5_COBMA</name>
<comment type="subcellular location">
    <subcellularLocation>
        <location evidence="1">Cell membrane</location>
        <topology evidence="1">Multi-pass membrane protein</topology>
    </subcellularLocation>
</comment>
<keyword evidence="5 9" id="KW-0812">Transmembrane</keyword>
<dbReference type="EMBL" id="JBAKAP010000003">
    <property type="protein sequence ID" value="MEL0615973.1"/>
    <property type="molecule type" value="Genomic_DNA"/>
</dbReference>
<keyword evidence="3" id="KW-0813">Transport</keyword>
<feature type="transmembrane region" description="Helical" evidence="9">
    <location>
        <begin position="316"/>
        <end position="336"/>
    </location>
</feature>
<accession>A0ABU9GDV5</accession>
<gene>
    <name evidence="10" type="ORF">V6243_03950</name>
</gene>
<reference evidence="10 11" key="1">
    <citation type="submission" date="2024-02" db="EMBL/GenBank/DDBJ databases">
        <title>Bacteria isolated from the canopy kelp, Nereocystis luetkeana.</title>
        <authorList>
            <person name="Pfister C.A."/>
            <person name="Younker I.T."/>
            <person name="Light S.H."/>
        </authorList>
    </citation>
    <scope>NUCLEOTIDE SEQUENCE [LARGE SCALE GENOMIC DNA]</scope>
    <source>
        <strain evidence="10 11">TI.5.07</strain>
    </source>
</reference>